<dbReference type="GO" id="GO:0006741">
    <property type="term" value="P:NADP+ biosynthetic process"/>
    <property type="evidence" value="ECO:0007669"/>
    <property type="project" value="InterPro"/>
</dbReference>
<evidence type="ECO:0000256" key="1">
    <source>
        <dbReference type="ARBA" id="ARBA00010995"/>
    </source>
</evidence>
<protein>
    <recommendedName>
        <fullName evidence="2">NAD(+) kinase</fullName>
        <ecNumber evidence="2">2.7.1.23</ecNumber>
    </recommendedName>
</protein>
<dbReference type="EC" id="2.7.1.23" evidence="2"/>
<evidence type="ECO:0000256" key="3">
    <source>
        <dbReference type="ARBA" id="ARBA00022679"/>
    </source>
</evidence>
<evidence type="ECO:0000313" key="8">
    <source>
        <dbReference type="EMBL" id="THD27032.1"/>
    </source>
</evidence>
<dbReference type="Proteomes" id="UP000230066">
    <property type="component" value="Unassembled WGS sequence"/>
</dbReference>
<feature type="compositionally biased region" description="Low complexity" evidence="7">
    <location>
        <begin position="232"/>
        <end position="248"/>
    </location>
</feature>
<reference evidence="8" key="1">
    <citation type="submission" date="2019-03" db="EMBL/GenBank/DDBJ databases">
        <title>Improved annotation for the trematode Fasciola hepatica.</title>
        <authorList>
            <person name="Choi Y.-J."/>
            <person name="Martin J."/>
            <person name="Mitreva M."/>
        </authorList>
    </citation>
    <scope>NUCLEOTIDE SEQUENCE [LARGE SCALE GENOMIC DNA]</scope>
</reference>
<dbReference type="SUPFAM" id="SSF111331">
    <property type="entry name" value="NAD kinase/diacylglycerol kinase-like"/>
    <property type="match status" value="1"/>
</dbReference>
<dbReference type="InterPro" id="IPR017438">
    <property type="entry name" value="ATP-NAD_kinase_N"/>
</dbReference>
<gene>
    <name evidence="8" type="ORF">D915_002039</name>
</gene>
<dbReference type="Pfam" id="PF01513">
    <property type="entry name" value="NAD_kinase"/>
    <property type="match status" value="1"/>
</dbReference>
<keyword evidence="9" id="KW-1185">Reference proteome</keyword>
<keyword evidence="5" id="KW-0521">NADP</keyword>
<sequence length="383" mass="42735">MALLSLLNSRMSMERYALPDNCSLIPNSDNVQLIWKRIPEKILVVHKFCDDNVIESVKSLVNYLLQKWDVTVLLEIRTIAELRKDDRFLRVLDRYLLSAPPSFEQSIQSTPAVECACRTPLNPSESVPYPVNYNNQEINEKSSIRPFENTHSPEVDLVVCLGGDGTLLNISSMFQRVVPPVIAFRLGSLGFLTPFPFRAFPSHMESTMTGTPNCLLRMRLCCQVIRKNSYASTPSNDSSEGSNSRSSSPDTEYHFLNELVMDRGLSPFSCNLMVKVNGQKVTHFEGDGLIVSTPTGSTAYSMATGASLLHPWVPAFLLTPINSLVLSSRAIVLPINVRLEIAIAPGARCRAAADWFCGLNHLLNWNTRLRRRSVNYPSPESAE</sequence>
<proteinExistence type="inferred from homology"/>
<keyword evidence="3" id="KW-0808">Transferase</keyword>
<keyword evidence="6" id="KW-0520">NAD</keyword>
<evidence type="ECO:0000256" key="7">
    <source>
        <dbReference type="SAM" id="MobiDB-lite"/>
    </source>
</evidence>
<accession>A0A4E0S1Z8</accession>
<evidence type="ECO:0000256" key="2">
    <source>
        <dbReference type="ARBA" id="ARBA00012120"/>
    </source>
</evidence>
<evidence type="ECO:0000256" key="5">
    <source>
        <dbReference type="ARBA" id="ARBA00022857"/>
    </source>
</evidence>
<dbReference type="Gene3D" id="2.60.200.30">
    <property type="entry name" value="Probable inorganic polyphosphate/atp-NAD kinase, domain 2"/>
    <property type="match status" value="1"/>
</dbReference>
<evidence type="ECO:0000256" key="6">
    <source>
        <dbReference type="ARBA" id="ARBA00023027"/>
    </source>
</evidence>
<dbReference type="Pfam" id="PF20143">
    <property type="entry name" value="NAD_kinase_C"/>
    <property type="match status" value="1"/>
</dbReference>
<dbReference type="GO" id="GO:0019674">
    <property type="term" value="P:NAD+ metabolic process"/>
    <property type="evidence" value="ECO:0007669"/>
    <property type="project" value="InterPro"/>
</dbReference>
<evidence type="ECO:0000313" key="9">
    <source>
        <dbReference type="Proteomes" id="UP000230066"/>
    </source>
</evidence>
<comment type="similarity">
    <text evidence="1">Belongs to the NAD kinase family.</text>
</comment>
<dbReference type="PANTHER" id="PTHR20275">
    <property type="entry name" value="NAD KINASE"/>
    <property type="match status" value="1"/>
</dbReference>
<dbReference type="InterPro" id="IPR017437">
    <property type="entry name" value="ATP-NAD_kinase_PpnK-typ_C"/>
</dbReference>
<feature type="region of interest" description="Disordered" evidence="7">
    <location>
        <begin position="230"/>
        <end position="250"/>
    </location>
</feature>
<dbReference type="InterPro" id="IPR002504">
    <property type="entry name" value="NADK"/>
</dbReference>
<evidence type="ECO:0000256" key="4">
    <source>
        <dbReference type="ARBA" id="ARBA00022777"/>
    </source>
</evidence>
<dbReference type="AlphaFoldDB" id="A0A4E0S1Z8"/>
<dbReference type="EMBL" id="JXXN02000547">
    <property type="protein sequence ID" value="THD27032.1"/>
    <property type="molecule type" value="Genomic_DNA"/>
</dbReference>
<name>A0A4E0S1Z8_FASHE</name>
<comment type="caution">
    <text evidence="8">The sequence shown here is derived from an EMBL/GenBank/DDBJ whole genome shotgun (WGS) entry which is preliminary data.</text>
</comment>
<organism evidence="8 9">
    <name type="scientific">Fasciola hepatica</name>
    <name type="common">Liver fluke</name>
    <dbReference type="NCBI Taxonomy" id="6192"/>
    <lineage>
        <taxon>Eukaryota</taxon>
        <taxon>Metazoa</taxon>
        <taxon>Spiralia</taxon>
        <taxon>Lophotrochozoa</taxon>
        <taxon>Platyhelminthes</taxon>
        <taxon>Trematoda</taxon>
        <taxon>Digenea</taxon>
        <taxon>Plagiorchiida</taxon>
        <taxon>Echinostomata</taxon>
        <taxon>Echinostomatoidea</taxon>
        <taxon>Fasciolidae</taxon>
        <taxon>Fasciola</taxon>
    </lineage>
</organism>
<dbReference type="GO" id="GO:0003951">
    <property type="term" value="F:NAD+ kinase activity"/>
    <property type="evidence" value="ECO:0007669"/>
    <property type="project" value="UniProtKB-EC"/>
</dbReference>
<dbReference type="Gene3D" id="3.40.50.10330">
    <property type="entry name" value="Probable inorganic polyphosphate/atp-NAD kinase, domain 1"/>
    <property type="match status" value="1"/>
</dbReference>
<keyword evidence="4 8" id="KW-0418">Kinase</keyword>
<dbReference type="PANTHER" id="PTHR20275:SF0">
    <property type="entry name" value="NAD KINASE"/>
    <property type="match status" value="1"/>
</dbReference>
<dbReference type="InterPro" id="IPR016064">
    <property type="entry name" value="NAD/diacylglycerol_kinase_sf"/>
</dbReference>